<feature type="transmembrane region" description="Helical" evidence="13">
    <location>
        <begin position="109"/>
        <end position="132"/>
    </location>
</feature>
<comment type="subcellular location">
    <subcellularLocation>
        <location evidence="13">Cell inner membrane</location>
        <topology evidence="13">Multi-pass membrane protein</topology>
    </subcellularLocation>
    <subcellularLocation>
        <location evidence="1">Cell membrane</location>
        <topology evidence="1">Multi-pass membrane protein</topology>
    </subcellularLocation>
</comment>
<dbReference type="InterPro" id="IPR003373">
    <property type="entry name" value="Fe2_transport_prot-B"/>
</dbReference>
<evidence type="ECO:0000256" key="11">
    <source>
        <dbReference type="ARBA" id="ARBA00023136"/>
    </source>
</evidence>
<evidence type="ECO:0000256" key="8">
    <source>
        <dbReference type="ARBA" id="ARBA00023004"/>
    </source>
</evidence>
<keyword evidence="10 13" id="KW-0342">GTP-binding</keyword>
<dbReference type="Pfam" id="PF07670">
    <property type="entry name" value="Gate"/>
    <property type="match status" value="2"/>
</dbReference>
<dbReference type="GO" id="GO:0005525">
    <property type="term" value="F:GTP binding"/>
    <property type="evidence" value="ECO:0007669"/>
    <property type="project" value="UniProtKB-KW"/>
</dbReference>
<evidence type="ECO:0000256" key="3">
    <source>
        <dbReference type="ARBA" id="ARBA00022475"/>
    </source>
</evidence>
<evidence type="ECO:0000256" key="6">
    <source>
        <dbReference type="ARBA" id="ARBA00022741"/>
    </source>
</evidence>
<protein>
    <recommendedName>
        <fullName evidence="12 13">Ferrous iron transport protein B</fullName>
    </recommendedName>
</protein>
<evidence type="ECO:0000313" key="16">
    <source>
        <dbReference type="EMBL" id="PTB92395.1"/>
    </source>
</evidence>
<dbReference type="GO" id="GO:0015093">
    <property type="term" value="F:ferrous iron transmembrane transporter activity"/>
    <property type="evidence" value="ECO:0007669"/>
    <property type="project" value="UniProtKB-UniRule"/>
</dbReference>
<gene>
    <name evidence="16" type="primary">feoB</name>
    <name evidence="16" type="ORF">C9994_14100</name>
</gene>
<keyword evidence="2 13" id="KW-0813">Transport</keyword>
<comment type="similarity">
    <text evidence="13">Belongs to the TRAFAC class TrmE-Era-EngA-EngB-Septin-like GTPase superfamily. FeoB GTPase (TC 9.A.8) family.</text>
</comment>
<dbReference type="InterPro" id="IPR011642">
    <property type="entry name" value="Gate_dom"/>
</dbReference>
<dbReference type="InterPro" id="IPR050860">
    <property type="entry name" value="FeoB_GTPase"/>
</dbReference>
<comment type="caution">
    <text evidence="16">The sequence shown here is derived from an EMBL/GenBank/DDBJ whole genome shotgun (WGS) entry which is preliminary data.</text>
</comment>
<evidence type="ECO:0000256" key="7">
    <source>
        <dbReference type="ARBA" id="ARBA00022989"/>
    </source>
</evidence>
<dbReference type="NCBIfam" id="TIGR00437">
    <property type="entry name" value="feoB"/>
    <property type="match status" value="1"/>
</dbReference>
<sequence length="530" mass="58995">KAPTFLQSGEIIPEKLIGDVKSLLGYELDYQALLAIKFVDEPNLLPQDKADVLKELVLENGIDIQNIQIQESNLRYKKIQSILDKCITRKDVRKIEITRKLDQVFLHRVWGYALFATLLFLIFQAIFSWASIPMDLIDLFFVEAGSKIRELLPAGALTDLVAEGLIPGIGGVAIFIPQIALLFGFLALLEDSGYMSRAVFLTDRIMRPFGLNGKSVVPLISGMACAIPAIMATRNIGNRKDRLITILVAPFMSCFARLPIYIILIGLVVPDQRFWIFNLQGLALMCMYLLGIAAALFSAVLMKLFIKIKDNGYLVVELPSYRMPRLKDVGLTMFEKSKTFVLEAGKVILAISVVLWVLASYGPADKMEQAEASVVLPENPTEEAMSDYENKVASKKLEASYAGILGKTIEPVIKPLGYDWKIGIALITSFAAREVFVSTIATLYSIGDEEESATIQDRLKKEVNSTTGQPVFNRATGFSLLIFYAFAMQCMSTIAVVYRETKGWKWPLVQTVYMTVLAYVSALVVYQLLS</sequence>
<evidence type="ECO:0000313" key="17">
    <source>
        <dbReference type="Proteomes" id="UP000240608"/>
    </source>
</evidence>
<feature type="transmembrane region" description="Helical" evidence="13">
    <location>
        <begin position="165"/>
        <end position="189"/>
    </location>
</feature>
<feature type="transmembrane region" description="Helical" evidence="13">
    <location>
        <begin position="209"/>
        <end position="231"/>
    </location>
</feature>
<feature type="transmembrane region" description="Helical" evidence="13">
    <location>
        <begin position="510"/>
        <end position="529"/>
    </location>
</feature>
<evidence type="ECO:0000256" key="9">
    <source>
        <dbReference type="ARBA" id="ARBA00023065"/>
    </source>
</evidence>
<comment type="function">
    <text evidence="13">Probable transporter of a GTP-driven Fe(2+) uptake system.</text>
</comment>
<feature type="transmembrane region" description="Helical" evidence="13">
    <location>
        <begin position="478"/>
        <end position="498"/>
    </location>
</feature>
<evidence type="ECO:0000259" key="14">
    <source>
        <dbReference type="Pfam" id="PF07664"/>
    </source>
</evidence>
<dbReference type="Pfam" id="PF07664">
    <property type="entry name" value="FeoB_C"/>
    <property type="match status" value="1"/>
</dbReference>
<evidence type="ECO:0000256" key="12">
    <source>
        <dbReference type="NCBIfam" id="TIGR00437"/>
    </source>
</evidence>
<reference evidence="16 17" key="1">
    <citation type="submission" date="2018-03" db="EMBL/GenBank/DDBJ databases">
        <title>Cross-interface Injection: A General Nanoliter Liquid Handling Method Applied to Single Cells Genome Amplification Automated Nanoliter Liquid Handling Applied to Single Cell Multiple Displacement Amplification.</title>
        <authorList>
            <person name="Yun J."/>
            <person name="Xu P."/>
            <person name="Xu J."/>
            <person name="Dai X."/>
            <person name="Wang Y."/>
            <person name="Zheng X."/>
            <person name="Cao C."/>
            <person name="Yi Q."/>
            <person name="Zhu Y."/>
            <person name="Wang L."/>
            <person name="Dong Z."/>
            <person name="Huang Y."/>
            <person name="Huang L."/>
            <person name="Du W."/>
        </authorList>
    </citation>
    <scope>NUCLEOTIDE SEQUENCE [LARGE SCALE GENOMIC DNA]</scope>
    <source>
        <strain evidence="16 17">Z-D1-2</strain>
    </source>
</reference>
<feature type="domain" description="Ferrous iron transport protein B C-terminal" evidence="14">
    <location>
        <begin position="284"/>
        <end position="336"/>
    </location>
</feature>
<dbReference type="GO" id="GO:0005886">
    <property type="term" value="C:plasma membrane"/>
    <property type="evidence" value="ECO:0007669"/>
    <property type="project" value="UniProtKB-SubCell"/>
</dbReference>
<dbReference type="EMBL" id="PYVU01000231">
    <property type="protein sequence ID" value="PTB92395.1"/>
    <property type="molecule type" value="Genomic_DNA"/>
</dbReference>
<proteinExistence type="inferred from homology"/>
<evidence type="ECO:0000259" key="15">
    <source>
        <dbReference type="Pfam" id="PF07670"/>
    </source>
</evidence>
<name>A0A2T4DEY9_9BACT</name>
<dbReference type="PANTHER" id="PTHR43185:SF1">
    <property type="entry name" value="FE(2+) TRANSPORTER FEOB"/>
    <property type="match status" value="1"/>
</dbReference>
<evidence type="ECO:0000256" key="2">
    <source>
        <dbReference type="ARBA" id="ARBA00022448"/>
    </source>
</evidence>
<organism evidence="16 17">
    <name type="scientific">Marivirga lumbricoides</name>
    <dbReference type="NCBI Taxonomy" id="1046115"/>
    <lineage>
        <taxon>Bacteria</taxon>
        <taxon>Pseudomonadati</taxon>
        <taxon>Bacteroidota</taxon>
        <taxon>Cytophagia</taxon>
        <taxon>Cytophagales</taxon>
        <taxon>Marivirgaceae</taxon>
        <taxon>Marivirga</taxon>
    </lineage>
</organism>
<keyword evidence="4 13" id="KW-0410">Iron transport</keyword>
<dbReference type="Proteomes" id="UP000240608">
    <property type="component" value="Unassembled WGS sequence"/>
</dbReference>
<keyword evidence="6" id="KW-0547">Nucleotide-binding</keyword>
<evidence type="ECO:0000256" key="4">
    <source>
        <dbReference type="ARBA" id="ARBA00022496"/>
    </source>
</evidence>
<keyword evidence="5 13" id="KW-0812">Transmembrane</keyword>
<dbReference type="PANTHER" id="PTHR43185">
    <property type="entry name" value="FERROUS IRON TRANSPORT PROTEIN B"/>
    <property type="match status" value="1"/>
</dbReference>
<feature type="domain" description="Nucleoside transporter/FeoB GTPase Gate" evidence="15">
    <location>
        <begin position="342"/>
        <end position="502"/>
    </location>
</feature>
<evidence type="ECO:0000256" key="1">
    <source>
        <dbReference type="ARBA" id="ARBA00004651"/>
    </source>
</evidence>
<evidence type="ECO:0000256" key="10">
    <source>
        <dbReference type="ARBA" id="ARBA00023134"/>
    </source>
</evidence>
<dbReference type="InterPro" id="IPR011640">
    <property type="entry name" value="Fe2_transport_prot_B_C"/>
</dbReference>
<accession>A0A2T4DEY9</accession>
<feature type="transmembrane region" description="Helical" evidence="13">
    <location>
        <begin position="243"/>
        <end position="269"/>
    </location>
</feature>
<evidence type="ECO:0000256" key="5">
    <source>
        <dbReference type="ARBA" id="ARBA00022692"/>
    </source>
</evidence>
<keyword evidence="11 13" id="KW-0472">Membrane</keyword>
<feature type="transmembrane region" description="Helical" evidence="13">
    <location>
        <begin position="281"/>
        <end position="306"/>
    </location>
</feature>
<keyword evidence="8 13" id="KW-0408">Iron</keyword>
<keyword evidence="7 13" id="KW-1133">Transmembrane helix</keyword>
<feature type="transmembrane region" description="Helical" evidence="13">
    <location>
        <begin position="340"/>
        <end position="359"/>
    </location>
</feature>
<dbReference type="AlphaFoldDB" id="A0A2T4DEY9"/>
<keyword evidence="3" id="KW-1003">Cell membrane</keyword>
<keyword evidence="9" id="KW-0406">Ion transport</keyword>
<feature type="non-terminal residue" evidence="16">
    <location>
        <position position="1"/>
    </location>
</feature>
<feature type="domain" description="Nucleoside transporter/FeoB GTPase Gate" evidence="15">
    <location>
        <begin position="174"/>
        <end position="266"/>
    </location>
</feature>
<evidence type="ECO:0000256" key="13">
    <source>
        <dbReference type="RuleBase" id="RU362098"/>
    </source>
</evidence>